<gene>
    <name evidence="3" type="ORF">C5745_07550</name>
</gene>
<protein>
    <submittedName>
        <fullName evidence="3">DUF4440 domain-containing protein</fullName>
    </submittedName>
</protein>
<evidence type="ECO:0000256" key="1">
    <source>
        <dbReference type="SAM" id="Phobius"/>
    </source>
</evidence>
<name>A0A2S9J4S9_9SPHI</name>
<organism evidence="3 4">
    <name type="scientific">Sphingobacterium haloxyli</name>
    <dbReference type="NCBI Taxonomy" id="2100533"/>
    <lineage>
        <taxon>Bacteria</taxon>
        <taxon>Pseudomonadati</taxon>
        <taxon>Bacteroidota</taxon>
        <taxon>Sphingobacteriia</taxon>
        <taxon>Sphingobacteriales</taxon>
        <taxon>Sphingobacteriaceae</taxon>
        <taxon>Sphingobacterium</taxon>
    </lineage>
</organism>
<dbReference type="SUPFAM" id="SSF54427">
    <property type="entry name" value="NTF2-like"/>
    <property type="match status" value="1"/>
</dbReference>
<keyword evidence="1" id="KW-1133">Transmembrane helix</keyword>
<sequence>MKKYITFKVSFIILLTINMLIIVADYIYVTPPITIRTQALPGGKDQDIVAIKALEKLSAEGWAEGDGEKMASVYTDRADYVTFNGEWLQSRYEIDSLHQELYDGVLEGSSIENRMIQSIRFLTDSVAIVHITGAVKHKGSKKPAKSRDSIQTLVAWKTGGQWKFTAFHNARISRVSLWEGIKMSFN</sequence>
<evidence type="ECO:0000313" key="3">
    <source>
        <dbReference type="EMBL" id="PRD47764.1"/>
    </source>
</evidence>
<dbReference type="RefSeq" id="WP_105716391.1">
    <property type="nucleotide sequence ID" value="NZ_PVBQ01000005.1"/>
</dbReference>
<dbReference type="InterPro" id="IPR027843">
    <property type="entry name" value="DUF4440"/>
</dbReference>
<feature type="domain" description="DUF4440" evidence="2">
    <location>
        <begin position="51"/>
        <end position="163"/>
    </location>
</feature>
<keyword evidence="4" id="KW-1185">Reference proteome</keyword>
<dbReference type="InterPro" id="IPR032710">
    <property type="entry name" value="NTF2-like_dom_sf"/>
</dbReference>
<evidence type="ECO:0000313" key="4">
    <source>
        <dbReference type="Proteomes" id="UP000239711"/>
    </source>
</evidence>
<dbReference type="InterPro" id="IPR011944">
    <property type="entry name" value="Steroid_delta5-4_isomerase"/>
</dbReference>
<dbReference type="Proteomes" id="UP000239711">
    <property type="component" value="Unassembled WGS sequence"/>
</dbReference>
<dbReference type="OrthoDB" id="2887901at2"/>
<dbReference type="NCBIfam" id="TIGR02246">
    <property type="entry name" value="SgcJ/EcaC family oxidoreductase"/>
    <property type="match status" value="1"/>
</dbReference>
<dbReference type="AlphaFoldDB" id="A0A2S9J4S9"/>
<evidence type="ECO:0000259" key="2">
    <source>
        <dbReference type="Pfam" id="PF14534"/>
    </source>
</evidence>
<feature type="transmembrane region" description="Helical" evidence="1">
    <location>
        <begin position="7"/>
        <end position="29"/>
    </location>
</feature>
<dbReference type="EMBL" id="PVBQ01000005">
    <property type="protein sequence ID" value="PRD47764.1"/>
    <property type="molecule type" value="Genomic_DNA"/>
</dbReference>
<dbReference type="Pfam" id="PF14534">
    <property type="entry name" value="DUF4440"/>
    <property type="match status" value="1"/>
</dbReference>
<proteinExistence type="predicted"/>
<keyword evidence="1" id="KW-0472">Membrane</keyword>
<dbReference type="Gene3D" id="3.10.450.50">
    <property type="match status" value="1"/>
</dbReference>
<comment type="caution">
    <text evidence="3">The sequence shown here is derived from an EMBL/GenBank/DDBJ whole genome shotgun (WGS) entry which is preliminary data.</text>
</comment>
<keyword evidence="1" id="KW-0812">Transmembrane</keyword>
<accession>A0A2S9J4S9</accession>
<reference evidence="3 4" key="1">
    <citation type="submission" date="2018-02" db="EMBL/GenBank/DDBJ databases">
        <title>The draft genome of Sphingobacterium sp. 5JN-11.</title>
        <authorList>
            <person name="Liu L."/>
            <person name="Li L."/>
            <person name="Liang L."/>
            <person name="Zhang X."/>
            <person name="Wang T."/>
        </authorList>
    </citation>
    <scope>NUCLEOTIDE SEQUENCE [LARGE SCALE GENOMIC DNA]</scope>
    <source>
        <strain evidence="3 4">5JN-11</strain>
    </source>
</reference>